<accession>A0A2R5GEY1</accession>
<name>A0A2R5GEY1_9STRA</name>
<proteinExistence type="predicted"/>
<evidence type="ECO:0000313" key="1">
    <source>
        <dbReference type="EMBL" id="GBG29467.1"/>
    </source>
</evidence>
<evidence type="ECO:0000313" key="2">
    <source>
        <dbReference type="Proteomes" id="UP000241890"/>
    </source>
</evidence>
<dbReference type="EMBL" id="BEYU01000058">
    <property type="protein sequence ID" value="GBG29467.1"/>
    <property type="molecule type" value="Genomic_DNA"/>
</dbReference>
<organism evidence="1 2">
    <name type="scientific">Hondaea fermentalgiana</name>
    <dbReference type="NCBI Taxonomy" id="2315210"/>
    <lineage>
        <taxon>Eukaryota</taxon>
        <taxon>Sar</taxon>
        <taxon>Stramenopiles</taxon>
        <taxon>Bigyra</taxon>
        <taxon>Labyrinthulomycetes</taxon>
        <taxon>Thraustochytrida</taxon>
        <taxon>Thraustochytriidae</taxon>
        <taxon>Hondaea</taxon>
    </lineage>
</organism>
<protein>
    <recommendedName>
        <fullName evidence="3">Ubiquitin-like domain-containing protein</fullName>
    </recommendedName>
</protein>
<dbReference type="Proteomes" id="UP000241890">
    <property type="component" value="Unassembled WGS sequence"/>
</dbReference>
<reference evidence="1 2" key="1">
    <citation type="submission" date="2017-12" db="EMBL/GenBank/DDBJ databases">
        <title>Sequencing, de novo assembly and annotation of complete genome of a new Thraustochytrid species, strain FCC1311.</title>
        <authorList>
            <person name="Sedici K."/>
            <person name="Godart F."/>
            <person name="Aiese Cigliano R."/>
            <person name="Sanseverino W."/>
            <person name="Barakat M."/>
            <person name="Ortet P."/>
            <person name="Marechal E."/>
            <person name="Cagnac O."/>
            <person name="Amato A."/>
        </authorList>
    </citation>
    <scope>NUCLEOTIDE SEQUENCE [LARGE SCALE GENOMIC DNA]</scope>
</reference>
<dbReference type="InParanoid" id="A0A2R5GEY1"/>
<sequence length="184" mass="19982">MSALENEDDLMDLESSFIALTIRSLSGIEMPFPQISLFVGVDELKQIIANENSDFPVSSQRLIKYNLKSGDTVYVVKKLDAIDDDGDGDDGLGPIVRVTNSVDSNQITVVVPNGARGGSRLLINPPGREQMSVLVPAGLRSGDRFQVRLPPLNNANRNDRIRIGGNNDGQIMQVTCPELSFGLL</sequence>
<dbReference type="CDD" id="cd17039">
    <property type="entry name" value="Ubl_ubiquitin_like"/>
    <property type="match status" value="1"/>
</dbReference>
<evidence type="ECO:0008006" key="3">
    <source>
        <dbReference type="Google" id="ProtNLM"/>
    </source>
</evidence>
<dbReference type="InterPro" id="IPR029071">
    <property type="entry name" value="Ubiquitin-like_domsf"/>
</dbReference>
<comment type="caution">
    <text evidence="1">The sequence shown here is derived from an EMBL/GenBank/DDBJ whole genome shotgun (WGS) entry which is preliminary data.</text>
</comment>
<keyword evidence="2" id="KW-1185">Reference proteome</keyword>
<dbReference type="AlphaFoldDB" id="A0A2R5GEY1"/>
<dbReference type="SUPFAM" id="SSF54236">
    <property type="entry name" value="Ubiquitin-like"/>
    <property type="match status" value="1"/>
</dbReference>
<gene>
    <name evidence="1" type="ORF">FCC1311_056882</name>
</gene>